<evidence type="ECO:0000256" key="3">
    <source>
        <dbReference type="ARBA" id="ARBA00022840"/>
    </source>
</evidence>
<name>A0A7M1LGL5_9BACT</name>
<dbReference type="PROSITE" id="PS50893">
    <property type="entry name" value="ABC_TRANSPORTER_2"/>
    <property type="match status" value="1"/>
</dbReference>
<keyword evidence="1" id="KW-0813">Transport</keyword>
<dbReference type="PROSITE" id="PS00211">
    <property type="entry name" value="ABC_TRANSPORTER_1"/>
    <property type="match status" value="1"/>
</dbReference>
<dbReference type="OrthoDB" id="9809450at2"/>
<dbReference type="GO" id="GO:0022857">
    <property type="term" value="F:transmembrane transporter activity"/>
    <property type="evidence" value="ECO:0007669"/>
    <property type="project" value="TreeGrafter"/>
</dbReference>
<evidence type="ECO:0000259" key="4">
    <source>
        <dbReference type="PROSITE" id="PS50893"/>
    </source>
</evidence>
<sequence length="216" mass="23761">MISLNGVSKIFNEGKSTEFSAVSDINFSVKEGETFFLKGISGSGKSTLLALIAGLYKPTSGTIFIDKTDITKLSIKFASKFRRENLGIIFQNFNLIPTLNVLDNVLLPTLPDGSGSIKKAKELLDKFHLIDKEKVLVKSLSGGEQQRVAIIRALINDPKIILADEPTANLDAKLSQNLLEYFKDMSDKTIIISTHDPFLLNSGIADASYELNKEHK</sequence>
<accession>A0A7M1LGL5</accession>
<dbReference type="SUPFAM" id="SSF52540">
    <property type="entry name" value="P-loop containing nucleoside triphosphate hydrolases"/>
    <property type="match status" value="1"/>
</dbReference>
<dbReference type="InterPro" id="IPR003593">
    <property type="entry name" value="AAA+_ATPase"/>
</dbReference>
<evidence type="ECO:0000256" key="2">
    <source>
        <dbReference type="ARBA" id="ARBA00022741"/>
    </source>
</evidence>
<dbReference type="Proteomes" id="UP000594749">
    <property type="component" value="Chromosome"/>
</dbReference>
<dbReference type="SMART" id="SM00382">
    <property type="entry name" value="AAA"/>
    <property type="match status" value="1"/>
</dbReference>
<dbReference type="GO" id="GO:0016887">
    <property type="term" value="F:ATP hydrolysis activity"/>
    <property type="evidence" value="ECO:0007669"/>
    <property type="project" value="InterPro"/>
</dbReference>
<keyword evidence="2" id="KW-0547">Nucleotide-binding</keyword>
<organism evidence="5 6">
    <name type="scientific">Campylobacter corcagiensis</name>
    <dbReference type="NCBI Taxonomy" id="1448857"/>
    <lineage>
        <taxon>Bacteria</taxon>
        <taxon>Pseudomonadati</taxon>
        <taxon>Campylobacterota</taxon>
        <taxon>Epsilonproteobacteria</taxon>
        <taxon>Campylobacterales</taxon>
        <taxon>Campylobacteraceae</taxon>
        <taxon>Campylobacter</taxon>
    </lineage>
</organism>
<evidence type="ECO:0000256" key="1">
    <source>
        <dbReference type="ARBA" id="ARBA00022448"/>
    </source>
</evidence>
<dbReference type="GO" id="GO:0005886">
    <property type="term" value="C:plasma membrane"/>
    <property type="evidence" value="ECO:0007669"/>
    <property type="project" value="TreeGrafter"/>
</dbReference>
<dbReference type="InterPro" id="IPR017911">
    <property type="entry name" value="MacB-like_ATP-bd"/>
</dbReference>
<keyword evidence="3 5" id="KW-0067">ATP-binding</keyword>
<gene>
    <name evidence="5" type="ORF">IMC76_01175</name>
</gene>
<keyword evidence="6" id="KW-1185">Reference proteome</keyword>
<dbReference type="PANTHER" id="PTHR24220">
    <property type="entry name" value="IMPORT ATP-BINDING PROTEIN"/>
    <property type="match status" value="1"/>
</dbReference>
<dbReference type="RefSeq" id="WP_025803025.1">
    <property type="nucleotide sequence ID" value="NZ_CP053842.1"/>
</dbReference>
<feature type="domain" description="ABC transporter" evidence="4">
    <location>
        <begin position="2"/>
        <end position="211"/>
    </location>
</feature>
<evidence type="ECO:0000313" key="5">
    <source>
        <dbReference type="EMBL" id="QOQ87461.1"/>
    </source>
</evidence>
<dbReference type="InterPro" id="IPR017871">
    <property type="entry name" value="ABC_transporter-like_CS"/>
</dbReference>
<proteinExistence type="predicted"/>
<dbReference type="AlphaFoldDB" id="A0A7M1LGL5"/>
<evidence type="ECO:0000313" key="6">
    <source>
        <dbReference type="Proteomes" id="UP000594749"/>
    </source>
</evidence>
<dbReference type="Pfam" id="PF00005">
    <property type="entry name" value="ABC_tran"/>
    <property type="match status" value="1"/>
</dbReference>
<reference evidence="5 6" key="1">
    <citation type="submission" date="2020-10" db="EMBL/GenBank/DDBJ databases">
        <title>Campylobacter and Helicobacter PacBio genomes.</title>
        <authorList>
            <person name="Lane C."/>
        </authorList>
    </citation>
    <scope>NUCLEOTIDE SEQUENCE [LARGE SCALE GENOMIC DNA]</scope>
    <source>
        <strain evidence="5 6">2016D-0077</strain>
    </source>
</reference>
<dbReference type="CDD" id="cd03255">
    <property type="entry name" value="ABC_MJ0796_LolCDE_FtsE"/>
    <property type="match status" value="1"/>
</dbReference>
<dbReference type="InterPro" id="IPR027417">
    <property type="entry name" value="P-loop_NTPase"/>
</dbReference>
<dbReference type="GO" id="GO:0005524">
    <property type="term" value="F:ATP binding"/>
    <property type="evidence" value="ECO:0007669"/>
    <property type="project" value="UniProtKB-KW"/>
</dbReference>
<dbReference type="InterPro" id="IPR003439">
    <property type="entry name" value="ABC_transporter-like_ATP-bd"/>
</dbReference>
<dbReference type="Gene3D" id="3.40.50.300">
    <property type="entry name" value="P-loop containing nucleotide triphosphate hydrolases"/>
    <property type="match status" value="1"/>
</dbReference>
<dbReference type="InterPro" id="IPR015854">
    <property type="entry name" value="ABC_transpr_LolD-like"/>
</dbReference>
<protein>
    <submittedName>
        <fullName evidence="5">ABC transporter ATP-binding protein</fullName>
    </submittedName>
</protein>
<dbReference type="EMBL" id="CP063078">
    <property type="protein sequence ID" value="QOQ87461.1"/>
    <property type="molecule type" value="Genomic_DNA"/>
</dbReference>